<gene>
    <name evidence="1" type="primary">GLEAN_09030</name>
    <name evidence="1" type="ORF">TcasGA2_TC009030</name>
</gene>
<dbReference type="AlphaFoldDB" id="D6WPS2"/>
<dbReference type="HOGENOM" id="CLU_2006852_0_0_1"/>
<evidence type="ECO:0000313" key="1">
    <source>
        <dbReference type="EMBL" id="EFA06183.1"/>
    </source>
</evidence>
<reference evidence="1 2" key="2">
    <citation type="journal article" date="2010" name="Nucleic Acids Res.">
        <title>BeetleBase in 2010: revisions to provide comprehensive genomic information for Tribolium castaneum.</title>
        <authorList>
            <person name="Kim H.S."/>
            <person name="Murphy T."/>
            <person name="Xia J."/>
            <person name="Caragea D."/>
            <person name="Park Y."/>
            <person name="Beeman R.W."/>
            <person name="Lorenzen M.D."/>
            <person name="Butcher S."/>
            <person name="Manak J.R."/>
            <person name="Brown S.J."/>
        </authorList>
    </citation>
    <scope>GENOME REANNOTATION</scope>
    <source>
        <strain evidence="1 2">Georgia GA2</strain>
    </source>
</reference>
<sequence>MSRPCYFRSQSELEDSRREKTKLRAHLVHLRVTLSHITTVNISESGQSFRKNASPSQTWRRSKILPVNYFAYQPSETLQNNMPRIKLARGQFRIAHSQVMTALHIVDELDAVEVTAICNTSSND</sequence>
<dbReference type="EMBL" id="KQ971354">
    <property type="protein sequence ID" value="EFA06183.1"/>
    <property type="molecule type" value="Genomic_DNA"/>
</dbReference>
<dbReference type="Proteomes" id="UP000007266">
    <property type="component" value="Linkage group 7"/>
</dbReference>
<protein>
    <submittedName>
        <fullName evidence="1">Uncharacterized protein</fullName>
    </submittedName>
</protein>
<accession>D6WPS2</accession>
<organism evidence="1 2">
    <name type="scientific">Tribolium castaneum</name>
    <name type="common">Red flour beetle</name>
    <dbReference type="NCBI Taxonomy" id="7070"/>
    <lineage>
        <taxon>Eukaryota</taxon>
        <taxon>Metazoa</taxon>
        <taxon>Ecdysozoa</taxon>
        <taxon>Arthropoda</taxon>
        <taxon>Hexapoda</taxon>
        <taxon>Insecta</taxon>
        <taxon>Pterygota</taxon>
        <taxon>Neoptera</taxon>
        <taxon>Endopterygota</taxon>
        <taxon>Coleoptera</taxon>
        <taxon>Polyphaga</taxon>
        <taxon>Cucujiformia</taxon>
        <taxon>Tenebrionidae</taxon>
        <taxon>Tenebrionidae incertae sedis</taxon>
        <taxon>Tribolium</taxon>
    </lineage>
</organism>
<reference evidence="1 2" key="1">
    <citation type="journal article" date="2008" name="Nature">
        <title>The genome of the model beetle and pest Tribolium castaneum.</title>
        <authorList>
            <consortium name="Tribolium Genome Sequencing Consortium"/>
            <person name="Richards S."/>
            <person name="Gibbs R.A."/>
            <person name="Weinstock G.M."/>
            <person name="Brown S.J."/>
            <person name="Denell R."/>
            <person name="Beeman R.W."/>
            <person name="Gibbs R."/>
            <person name="Beeman R.W."/>
            <person name="Brown S.J."/>
            <person name="Bucher G."/>
            <person name="Friedrich M."/>
            <person name="Grimmelikhuijzen C.J."/>
            <person name="Klingler M."/>
            <person name="Lorenzen M."/>
            <person name="Richards S."/>
            <person name="Roth S."/>
            <person name="Schroder R."/>
            <person name="Tautz D."/>
            <person name="Zdobnov E.M."/>
            <person name="Muzny D."/>
            <person name="Gibbs R.A."/>
            <person name="Weinstock G.M."/>
            <person name="Attaway T."/>
            <person name="Bell S."/>
            <person name="Buhay C.J."/>
            <person name="Chandrabose M.N."/>
            <person name="Chavez D."/>
            <person name="Clerk-Blankenburg K.P."/>
            <person name="Cree A."/>
            <person name="Dao M."/>
            <person name="Davis C."/>
            <person name="Chacko J."/>
            <person name="Dinh H."/>
            <person name="Dugan-Rocha S."/>
            <person name="Fowler G."/>
            <person name="Garner T.T."/>
            <person name="Garnes J."/>
            <person name="Gnirke A."/>
            <person name="Hawes A."/>
            <person name="Hernandez J."/>
            <person name="Hines S."/>
            <person name="Holder M."/>
            <person name="Hume J."/>
            <person name="Jhangiani S.N."/>
            <person name="Joshi V."/>
            <person name="Khan Z.M."/>
            <person name="Jackson L."/>
            <person name="Kovar C."/>
            <person name="Kowis A."/>
            <person name="Lee S."/>
            <person name="Lewis L.R."/>
            <person name="Margolis J."/>
            <person name="Morgan M."/>
            <person name="Nazareth L.V."/>
            <person name="Nguyen N."/>
            <person name="Okwuonu G."/>
            <person name="Parker D."/>
            <person name="Richards S."/>
            <person name="Ruiz S.J."/>
            <person name="Santibanez J."/>
            <person name="Savard J."/>
            <person name="Scherer S.E."/>
            <person name="Schneider B."/>
            <person name="Sodergren E."/>
            <person name="Tautz D."/>
            <person name="Vattahil S."/>
            <person name="Villasana D."/>
            <person name="White C.S."/>
            <person name="Wright R."/>
            <person name="Park Y."/>
            <person name="Beeman R.W."/>
            <person name="Lord J."/>
            <person name="Oppert B."/>
            <person name="Lorenzen M."/>
            <person name="Brown S."/>
            <person name="Wang L."/>
            <person name="Savard J."/>
            <person name="Tautz D."/>
            <person name="Richards S."/>
            <person name="Weinstock G."/>
            <person name="Gibbs R.A."/>
            <person name="Liu Y."/>
            <person name="Worley K."/>
            <person name="Weinstock G."/>
            <person name="Elsik C.G."/>
            <person name="Reese J.T."/>
            <person name="Elhaik E."/>
            <person name="Landan G."/>
            <person name="Graur D."/>
            <person name="Arensburger P."/>
            <person name="Atkinson P."/>
            <person name="Beeman R.W."/>
            <person name="Beidler J."/>
            <person name="Brown S.J."/>
            <person name="Demuth J.P."/>
            <person name="Drury D.W."/>
            <person name="Du Y.Z."/>
            <person name="Fujiwara H."/>
            <person name="Lorenzen M."/>
            <person name="Maselli V."/>
            <person name="Osanai M."/>
            <person name="Park Y."/>
            <person name="Robertson H.M."/>
            <person name="Tu Z."/>
            <person name="Wang J.J."/>
            <person name="Wang S."/>
            <person name="Richards S."/>
            <person name="Song H."/>
            <person name="Zhang L."/>
            <person name="Sodergren E."/>
            <person name="Werner D."/>
            <person name="Stanke M."/>
            <person name="Morgenstern B."/>
            <person name="Solovyev V."/>
            <person name="Kosarev P."/>
            <person name="Brown G."/>
            <person name="Chen H.C."/>
            <person name="Ermolaeva O."/>
            <person name="Hlavina W."/>
            <person name="Kapustin Y."/>
            <person name="Kiryutin B."/>
            <person name="Kitts P."/>
            <person name="Maglott D."/>
            <person name="Pruitt K."/>
            <person name="Sapojnikov V."/>
            <person name="Souvorov A."/>
            <person name="Mackey A.J."/>
            <person name="Waterhouse R.M."/>
            <person name="Wyder S."/>
            <person name="Zdobnov E.M."/>
            <person name="Zdobnov E.M."/>
            <person name="Wyder S."/>
            <person name="Kriventseva E.V."/>
            <person name="Kadowaki T."/>
            <person name="Bork P."/>
            <person name="Aranda M."/>
            <person name="Bao R."/>
            <person name="Beermann A."/>
            <person name="Berns N."/>
            <person name="Bolognesi R."/>
            <person name="Bonneton F."/>
            <person name="Bopp D."/>
            <person name="Brown S.J."/>
            <person name="Bucher G."/>
            <person name="Butts T."/>
            <person name="Chaumot A."/>
            <person name="Denell R.E."/>
            <person name="Ferrier D.E."/>
            <person name="Friedrich M."/>
            <person name="Gordon C.M."/>
            <person name="Jindra M."/>
            <person name="Klingler M."/>
            <person name="Lan Q."/>
            <person name="Lattorff H.M."/>
            <person name="Laudet V."/>
            <person name="von Levetsow C."/>
            <person name="Liu Z."/>
            <person name="Lutz R."/>
            <person name="Lynch J.A."/>
            <person name="da Fonseca R.N."/>
            <person name="Posnien N."/>
            <person name="Reuter R."/>
            <person name="Roth S."/>
            <person name="Savard J."/>
            <person name="Schinko J.B."/>
            <person name="Schmitt C."/>
            <person name="Schoppmeier M."/>
            <person name="Schroder R."/>
            <person name="Shippy T.D."/>
            <person name="Simonnet F."/>
            <person name="Marques-Souza H."/>
            <person name="Tautz D."/>
            <person name="Tomoyasu Y."/>
            <person name="Trauner J."/>
            <person name="Van der Zee M."/>
            <person name="Vervoort M."/>
            <person name="Wittkopp N."/>
            <person name="Wimmer E.A."/>
            <person name="Yang X."/>
            <person name="Jones A.K."/>
            <person name="Sattelle D.B."/>
            <person name="Ebert P.R."/>
            <person name="Nelson D."/>
            <person name="Scott J.G."/>
            <person name="Beeman R.W."/>
            <person name="Muthukrishnan S."/>
            <person name="Kramer K.J."/>
            <person name="Arakane Y."/>
            <person name="Beeman R.W."/>
            <person name="Zhu Q."/>
            <person name="Hogenkamp D."/>
            <person name="Dixit R."/>
            <person name="Oppert B."/>
            <person name="Jiang H."/>
            <person name="Zou Z."/>
            <person name="Marshall J."/>
            <person name="Elpidina E."/>
            <person name="Vinokurov K."/>
            <person name="Oppert C."/>
            <person name="Zou Z."/>
            <person name="Evans J."/>
            <person name="Lu Z."/>
            <person name="Zhao P."/>
            <person name="Sumathipala N."/>
            <person name="Altincicek B."/>
            <person name="Vilcinskas A."/>
            <person name="Williams M."/>
            <person name="Hultmark D."/>
            <person name="Hetru C."/>
            <person name="Jiang H."/>
            <person name="Grimmelikhuijzen C.J."/>
            <person name="Hauser F."/>
            <person name="Cazzamali G."/>
            <person name="Williamson M."/>
            <person name="Park Y."/>
            <person name="Li B."/>
            <person name="Tanaka Y."/>
            <person name="Predel R."/>
            <person name="Neupert S."/>
            <person name="Schachtner J."/>
            <person name="Verleyen P."/>
            <person name="Raible F."/>
            <person name="Bork P."/>
            <person name="Friedrich M."/>
            <person name="Walden K.K."/>
            <person name="Robertson H.M."/>
            <person name="Angeli S."/>
            <person name="Foret S."/>
            <person name="Bucher G."/>
            <person name="Schuetz S."/>
            <person name="Maleszka R."/>
            <person name="Wimmer E.A."/>
            <person name="Beeman R.W."/>
            <person name="Lorenzen M."/>
            <person name="Tomoyasu Y."/>
            <person name="Miller S.C."/>
            <person name="Grossmann D."/>
            <person name="Bucher G."/>
        </authorList>
    </citation>
    <scope>NUCLEOTIDE SEQUENCE [LARGE SCALE GENOMIC DNA]</scope>
    <source>
        <strain evidence="1 2">Georgia GA2</strain>
    </source>
</reference>
<dbReference type="InParanoid" id="D6WPS2"/>
<evidence type="ECO:0000313" key="2">
    <source>
        <dbReference type="Proteomes" id="UP000007266"/>
    </source>
</evidence>
<name>D6WPS2_TRICA</name>
<proteinExistence type="predicted"/>
<keyword evidence="2" id="KW-1185">Reference proteome</keyword>